<feature type="compositionally biased region" description="Low complexity" evidence="5">
    <location>
        <begin position="167"/>
        <end position="182"/>
    </location>
</feature>
<dbReference type="CDD" id="cd22671">
    <property type="entry name" value="FHA_APTX-like"/>
    <property type="match status" value="1"/>
</dbReference>
<dbReference type="InterPro" id="IPR008984">
    <property type="entry name" value="SMAD_FHA_dom_sf"/>
</dbReference>
<dbReference type="InterPro" id="IPR012317">
    <property type="entry name" value="Poly(ADP-ribose)pol_cat_dom"/>
</dbReference>
<sequence length="601" mass="65157">MEAPRYEAKLVPTSVANLHVKFPTKPPEAHVHLPQDLPTVSLKHGETDLGRGRLTQLLDPRLSRKQLTVEWDEHSGRASVHVHGMNPSYVHAQGQQEGVAVSKETGKVEVGDGVVISLLPGLYGYTLRIIDREASTAPPANAGHVNSHKRKLEGEHYKDGQHQAPVGTAHAAAAGGDAAAEAEGARGAKRQRTEDEESETNSNRQDADTVLISSISDQYKEGVRAVKEVLPEKSVKEIIVALAKCQKNVEQAIDLLLSEPPPAACADHLQPLSSSSSSSPSPSGASSPFSKALPPTAPVTPVKPAAPATSPFRVPDGASPGKTATEVDEGIASELQKALDTAAEQEAKARRAEEEAKSQMEIIKMLMQEKESMEMNSKELASVRMKLDKLYLPGEREALTGTEMRTFTLMPSRGFGDDASEMHYRTAESQFHRLCEGMTGVKVTRVDYIVNPPLVKNFERKRLELAGHVDWEDTKPILAFHGTSDDNITAICKHNFDFSKIGASTGNLGFYGKGVYFSEFASYSIPYVRGGTKLLLCKVLVGHSFRMSRVETGKPQVEGYDSHISPCGKELVIFSPDQILPTYIIHYTTGSGGGRGFGGFY</sequence>
<name>L8H0T4_ACACF</name>
<evidence type="ECO:0000259" key="7">
    <source>
        <dbReference type="Pfam" id="PF17913"/>
    </source>
</evidence>
<reference evidence="8 9" key="1">
    <citation type="journal article" date="2013" name="Genome Biol.">
        <title>Genome of Acanthamoeba castellanii highlights extensive lateral gene transfer and early evolution of tyrosine kinase signaling.</title>
        <authorList>
            <person name="Clarke M."/>
            <person name="Lohan A.J."/>
            <person name="Liu B."/>
            <person name="Lagkouvardos I."/>
            <person name="Roy S."/>
            <person name="Zafar N."/>
            <person name="Bertelli C."/>
            <person name="Schilde C."/>
            <person name="Kianianmomeni A."/>
            <person name="Burglin T.R."/>
            <person name="Frech C."/>
            <person name="Turcotte B."/>
            <person name="Kopec K.O."/>
            <person name="Synnott J.M."/>
            <person name="Choo C."/>
            <person name="Paponov I."/>
            <person name="Finkler A."/>
            <person name="Soon Heng Tan C."/>
            <person name="Hutchins A.P."/>
            <person name="Weinmeier T."/>
            <person name="Rattei T."/>
            <person name="Chu J.S."/>
            <person name="Gimenez G."/>
            <person name="Irimia M."/>
            <person name="Rigden D.J."/>
            <person name="Fitzpatrick D.A."/>
            <person name="Lorenzo-Morales J."/>
            <person name="Bateman A."/>
            <person name="Chiu C.H."/>
            <person name="Tang P."/>
            <person name="Hegemann P."/>
            <person name="Fromm H."/>
            <person name="Raoult D."/>
            <person name="Greub G."/>
            <person name="Miranda-Saavedra D."/>
            <person name="Chen N."/>
            <person name="Nash P."/>
            <person name="Ginger M.L."/>
            <person name="Horn M."/>
            <person name="Schaap P."/>
            <person name="Caler L."/>
            <person name="Loftus B."/>
        </authorList>
    </citation>
    <scope>NUCLEOTIDE SEQUENCE [LARGE SCALE GENOMIC DNA]</scope>
    <source>
        <strain evidence="8 9">Neff</strain>
    </source>
</reference>
<dbReference type="CDD" id="cd22249">
    <property type="entry name" value="UDM1_RNF168_RNF169-like"/>
    <property type="match status" value="1"/>
</dbReference>
<dbReference type="RefSeq" id="XP_004340895.1">
    <property type="nucleotide sequence ID" value="XM_004340847.1"/>
</dbReference>
<dbReference type="InterPro" id="IPR009060">
    <property type="entry name" value="UBA-like_sf"/>
</dbReference>
<dbReference type="SUPFAM" id="SSF56399">
    <property type="entry name" value="ADP-ribosylation"/>
    <property type="match status" value="1"/>
</dbReference>
<dbReference type="Pfam" id="PF00644">
    <property type="entry name" value="PARP"/>
    <property type="match status" value="1"/>
</dbReference>
<dbReference type="EMBL" id="KB007941">
    <property type="protein sequence ID" value="ELR18837.1"/>
    <property type="molecule type" value="Genomic_DNA"/>
</dbReference>
<feature type="region of interest" description="Disordered" evidence="5">
    <location>
        <begin position="267"/>
        <end position="326"/>
    </location>
</feature>
<dbReference type="SUPFAM" id="SSF46934">
    <property type="entry name" value="UBA-like"/>
    <property type="match status" value="1"/>
</dbReference>
<keyword evidence="9" id="KW-1185">Reference proteome</keyword>
<dbReference type="GO" id="GO:1990404">
    <property type="term" value="F:NAD+-protein mono-ADP-ribosyltransferase activity"/>
    <property type="evidence" value="ECO:0007669"/>
    <property type="project" value="TreeGrafter"/>
</dbReference>
<protein>
    <submittedName>
        <fullName evidence="8">Poly(ADP-ribose) polymerase catalytic domain containing protein</fullName>
    </submittedName>
</protein>
<feature type="region of interest" description="Disordered" evidence="5">
    <location>
        <begin position="167"/>
        <end position="210"/>
    </location>
</feature>
<dbReference type="KEGG" id="acan:ACA1_166970"/>
<proteinExistence type="predicted"/>
<organism evidence="8 9">
    <name type="scientific">Acanthamoeba castellanii (strain ATCC 30010 / Neff)</name>
    <dbReference type="NCBI Taxonomy" id="1257118"/>
    <lineage>
        <taxon>Eukaryota</taxon>
        <taxon>Amoebozoa</taxon>
        <taxon>Discosea</taxon>
        <taxon>Longamoebia</taxon>
        <taxon>Centramoebida</taxon>
        <taxon>Acanthamoebidae</taxon>
        <taxon>Acanthamoeba</taxon>
    </lineage>
</organism>
<comment type="subcellular location">
    <subcellularLocation>
        <location evidence="1">Nucleus</location>
    </subcellularLocation>
</comment>
<dbReference type="PANTHER" id="PTHR45740:SF2">
    <property type="entry name" value="POLY [ADP-RIBOSE] POLYMERASE"/>
    <property type="match status" value="1"/>
</dbReference>
<evidence type="ECO:0000256" key="4">
    <source>
        <dbReference type="SAM" id="Coils"/>
    </source>
</evidence>
<dbReference type="Gene3D" id="3.90.228.10">
    <property type="match status" value="1"/>
</dbReference>
<evidence type="ECO:0000313" key="8">
    <source>
        <dbReference type="EMBL" id="ELR18837.1"/>
    </source>
</evidence>
<dbReference type="CDD" id="cd14279">
    <property type="entry name" value="CUE"/>
    <property type="match status" value="1"/>
</dbReference>
<keyword evidence="4" id="KW-0175">Coiled coil</keyword>
<dbReference type="Proteomes" id="UP000011083">
    <property type="component" value="Unassembled WGS sequence"/>
</dbReference>
<dbReference type="Pfam" id="PF17913">
    <property type="entry name" value="FHA_2"/>
    <property type="match status" value="1"/>
</dbReference>
<dbReference type="InterPro" id="IPR051712">
    <property type="entry name" value="ARTD-AVP"/>
</dbReference>
<dbReference type="GO" id="GO:0003950">
    <property type="term" value="F:NAD+ poly-ADP-ribosyltransferase activity"/>
    <property type="evidence" value="ECO:0007669"/>
    <property type="project" value="InterPro"/>
</dbReference>
<dbReference type="Gene3D" id="2.60.200.20">
    <property type="match status" value="1"/>
</dbReference>
<accession>L8H0T4</accession>
<dbReference type="SUPFAM" id="SSF49879">
    <property type="entry name" value="SMAD/FHA domain"/>
    <property type="match status" value="1"/>
</dbReference>
<evidence type="ECO:0000256" key="1">
    <source>
        <dbReference type="ARBA" id="ARBA00004123"/>
    </source>
</evidence>
<keyword evidence="3" id="KW-0539">Nucleus</keyword>
<evidence type="ECO:0000256" key="2">
    <source>
        <dbReference type="ARBA" id="ARBA00022801"/>
    </source>
</evidence>
<feature type="coiled-coil region" evidence="4">
    <location>
        <begin position="332"/>
        <end position="369"/>
    </location>
</feature>
<feature type="compositionally biased region" description="Low complexity" evidence="5">
    <location>
        <begin position="271"/>
        <end position="309"/>
    </location>
</feature>
<dbReference type="GO" id="GO:0016787">
    <property type="term" value="F:hydrolase activity"/>
    <property type="evidence" value="ECO:0007669"/>
    <property type="project" value="UniProtKB-KW"/>
</dbReference>
<feature type="domain" description="PNK FHA" evidence="7">
    <location>
        <begin position="36"/>
        <end position="91"/>
    </location>
</feature>
<evidence type="ECO:0000259" key="6">
    <source>
        <dbReference type="Pfam" id="PF00644"/>
    </source>
</evidence>
<dbReference type="GeneID" id="14919652"/>
<dbReference type="OrthoDB" id="10256774at2759"/>
<gene>
    <name evidence="8" type="ORF">ACA1_166970</name>
</gene>
<dbReference type="PANTHER" id="PTHR45740">
    <property type="entry name" value="POLY [ADP-RIBOSE] POLYMERASE"/>
    <property type="match status" value="1"/>
</dbReference>
<dbReference type="AlphaFoldDB" id="L8H0T4"/>
<dbReference type="GO" id="GO:0005634">
    <property type="term" value="C:nucleus"/>
    <property type="evidence" value="ECO:0007669"/>
    <property type="project" value="UniProtKB-SubCell"/>
</dbReference>
<evidence type="ECO:0000256" key="3">
    <source>
        <dbReference type="ARBA" id="ARBA00023242"/>
    </source>
</evidence>
<evidence type="ECO:0000256" key="5">
    <source>
        <dbReference type="SAM" id="MobiDB-lite"/>
    </source>
</evidence>
<keyword evidence="2" id="KW-0378">Hydrolase</keyword>
<feature type="domain" description="PARP catalytic" evidence="6">
    <location>
        <begin position="439"/>
        <end position="552"/>
    </location>
</feature>
<evidence type="ECO:0000313" key="9">
    <source>
        <dbReference type="Proteomes" id="UP000011083"/>
    </source>
</evidence>
<dbReference type="VEuPathDB" id="AmoebaDB:ACA1_166970"/>
<dbReference type="InterPro" id="IPR041388">
    <property type="entry name" value="FHA_2"/>
</dbReference>